<dbReference type="InterPro" id="IPR008930">
    <property type="entry name" value="Terpenoid_cyclase/PrenylTrfase"/>
</dbReference>
<keyword evidence="4" id="KW-1185">Reference proteome</keyword>
<proteinExistence type="predicted"/>
<dbReference type="CDD" id="cd00688">
    <property type="entry name" value="ISOPREN_C2_like"/>
    <property type="match status" value="1"/>
</dbReference>
<evidence type="ECO:0000313" key="4">
    <source>
        <dbReference type="Proteomes" id="UP000315017"/>
    </source>
</evidence>
<dbReference type="PROSITE" id="PS51318">
    <property type="entry name" value="TAT"/>
    <property type="match status" value="1"/>
</dbReference>
<dbReference type="Gene3D" id="1.50.10.20">
    <property type="match status" value="2"/>
</dbReference>
<evidence type="ECO:0000313" key="3">
    <source>
        <dbReference type="EMBL" id="QDU31898.1"/>
    </source>
</evidence>
<dbReference type="InterPro" id="IPR001330">
    <property type="entry name" value="Prenyltrans"/>
</dbReference>
<dbReference type="EMBL" id="CP036274">
    <property type="protein sequence ID" value="QDU31898.1"/>
    <property type="molecule type" value="Genomic_DNA"/>
</dbReference>
<dbReference type="InterPro" id="IPR006311">
    <property type="entry name" value="TAT_signal"/>
</dbReference>
<gene>
    <name evidence="3" type="ORF">ETAA8_70600</name>
</gene>
<dbReference type="KEGG" id="aagg:ETAA8_70600"/>
<reference evidence="3 4" key="1">
    <citation type="submission" date="2019-02" db="EMBL/GenBank/DDBJ databases">
        <title>Deep-cultivation of Planctomycetes and their phenomic and genomic characterization uncovers novel biology.</title>
        <authorList>
            <person name="Wiegand S."/>
            <person name="Jogler M."/>
            <person name="Boedeker C."/>
            <person name="Pinto D."/>
            <person name="Vollmers J."/>
            <person name="Rivas-Marin E."/>
            <person name="Kohn T."/>
            <person name="Peeters S.H."/>
            <person name="Heuer A."/>
            <person name="Rast P."/>
            <person name="Oberbeckmann S."/>
            <person name="Bunk B."/>
            <person name="Jeske O."/>
            <person name="Meyerdierks A."/>
            <person name="Storesund J.E."/>
            <person name="Kallscheuer N."/>
            <person name="Luecker S."/>
            <person name="Lage O.M."/>
            <person name="Pohl T."/>
            <person name="Merkel B.J."/>
            <person name="Hornburger P."/>
            <person name="Mueller R.-W."/>
            <person name="Bruemmer F."/>
            <person name="Labrenz M."/>
            <person name="Spormann A.M."/>
            <person name="Op den Camp H."/>
            <person name="Overmann J."/>
            <person name="Amann R."/>
            <person name="Jetten M.S.M."/>
            <person name="Mascher T."/>
            <person name="Medema M.H."/>
            <person name="Devos D.P."/>
            <person name="Kaster A.-K."/>
            <person name="Ovreas L."/>
            <person name="Rohde M."/>
            <person name="Galperin M.Y."/>
            <person name="Jogler C."/>
        </authorList>
    </citation>
    <scope>NUCLEOTIDE SEQUENCE [LARGE SCALE GENOMIC DNA]</scope>
    <source>
        <strain evidence="3 4">ETA_A8</strain>
    </source>
</reference>
<protein>
    <submittedName>
        <fullName evidence="3">Prenyltransferase and squalene oxidase repeat protein</fullName>
    </submittedName>
</protein>
<dbReference type="OrthoDB" id="265313at2"/>
<dbReference type="RefSeq" id="WP_145099823.1">
    <property type="nucleotide sequence ID" value="NZ_CP036274.1"/>
</dbReference>
<feature type="domain" description="Prenyltransferase alpha-alpha toroid" evidence="2">
    <location>
        <begin position="55"/>
        <end position="230"/>
    </location>
</feature>
<evidence type="ECO:0000259" key="2">
    <source>
        <dbReference type="Pfam" id="PF00432"/>
    </source>
</evidence>
<dbReference type="Pfam" id="PF00432">
    <property type="entry name" value="Prenyltrans"/>
    <property type="match status" value="1"/>
</dbReference>
<name>A0A517YNU8_9BACT</name>
<keyword evidence="1" id="KW-0677">Repeat</keyword>
<sequence length="354" mass="38859">MNDSRRQFLAAASSLLGAGFASQFSAPQLLAQQPPFDIERLAAQLIKPSTQQAIDRALAWLGRRQNDDGSFGGSGYSRNVAVVSLAGMAFLAAGNTPGRGEYGGNLNRCISYVLSAADESGFISIPATASHGPMYDHGFATLFLAEVYGMTPDSDVREKLHRAVRLIVTTQNNEGGWRYQPKPLEADISVTICQVMALRAARNAGLFVPNETIDRCIDYVKRSQNADGGFMYMLSGGPSKFPRSAAGIVALYSAGIYEGDEIRKGLEYISQQIPRPEDFSRDTHAMYGHYYATQAMWQAGGEHWQKWYPAIHDVLLKAQQADGSWMDLICAEYGTAMACIILQMPNNYLPIFQR</sequence>
<dbReference type="Proteomes" id="UP000315017">
    <property type="component" value="Chromosome"/>
</dbReference>
<evidence type="ECO:0000256" key="1">
    <source>
        <dbReference type="ARBA" id="ARBA00022737"/>
    </source>
</evidence>
<dbReference type="SUPFAM" id="SSF48239">
    <property type="entry name" value="Terpenoid cyclases/Protein prenyltransferases"/>
    <property type="match status" value="2"/>
</dbReference>
<accession>A0A517YNU8</accession>
<dbReference type="AlphaFoldDB" id="A0A517YNU8"/>
<keyword evidence="3" id="KW-0808">Transferase</keyword>
<dbReference type="GO" id="GO:0016740">
    <property type="term" value="F:transferase activity"/>
    <property type="evidence" value="ECO:0007669"/>
    <property type="project" value="UniProtKB-KW"/>
</dbReference>
<organism evidence="3 4">
    <name type="scientific">Anatilimnocola aggregata</name>
    <dbReference type="NCBI Taxonomy" id="2528021"/>
    <lineage>
        <taxon>Bacteria</taxon>
        <taxon>Pseudomonadati</taxon>
        <taxon>Planctomycetota</taxon>
        <taxon>Planctomycetia</taxon>
        <taxon>Pirellulales</taxon>
        <taxon>Pirellulaceae</taxon>
        <taxon>Anatilimnocola</taxon>
    </lineage>
</organism>